<dbReference type="GO" id="GO:0043590">
    <property type="term" value="C:bacterial nucleoid"/>
    <property type="evidence" value="ECO:0007669"/>
    <property type="project" value="TreeGrafter"/>
</dbReference>
<keyword evidence="16" id="KW-1185">Reference proteome</keyword>
<dbReference type="Pfam" id="PF00271">
    <property type="entry name" value="Helicase_C"/>
    <property type="match status" value="1"/>
</dbReference>
<evidence type="ECO:0000256" key="5">
    <source>
        <dbReference type="ARBA" id="ARBA00022806"/>
    </source>
</evidence>
<evidence type="ECO:0000256" key="7">
    <source>
        <dbReference type="ARBA" id="ARBA00023125"/>
    </source>
</evidence>
<dbReference type="GO" id="GO:0005524">
    <property type="term" value="F:ATP binding"/>
    <property type="evidence" value="ECO:0007669"/>
    <property type="project" value="UniProtKB-KW"/>
</dbReference>
<dbReference type="InterPro" id="IPR027417">
    <property type="entry name" value="P-loop_NTPase"/>
</dbReference>
<keyword evidence="7" id="KW-0238">DNA-binding</keyword>
<evidence type="ECO:0000256" key="1">
    <source>
        <dbReference type="ARBA" id="ARBA00005446"/>
    </source>
</evidence>
<feature type="domain" description="Helicase C-terminal" evidence="14">
    <location>
        <begin position="218"/>
        <end position="361"/>
    </location>
</feature>
<accession>A0A4R1LZP9</accession>
<dbReference type="NCBIfam" id="TIGR00614">
    <property type="entry name" value="recQ_fam"/>
    <property type="match status" value="1"/>
</dbReference>
<keyword evidence="2" id="KW-0479">Metal-binding</keyword>
<dbReference type="Pfam" id="PF16124">
    <property type="entry name" value="RecQ_Zn_bind"/>
    <property type="match status" value="1"/>
</dbReference>
<dbReference type="InterPro" id="IPR014001">
    <property type="entry name" value="Helicase_ATP-bd"/>
</dbReference>
<evidence type="ECO:0000256" key="11">
    <source>
        <dbReference type="ARBA" id="ARBA00044535"/>
    </source>
</evidence>
<evidence type="ECO:0000259" key="14">
    <source>
        <dbReference type="PROSITE" id="PS51194"/>
    </source>
</evidence>
<dbReference type="Pfam" id="PF00270">
    <property type="entry name" value="DEAD"/>
    <property type="match status" value="1"/>
</dbReference>
<dbReference type="GO" id="GO:0005737">
    <property type="term" value="C:cytoplasm"/>
    <property type="evidence" value="ECO:0007669"/>
    <property type="project" value="TreeGrafter"/>
</dbReference>
<dbReference type="Gene3D" id="1.10.10.10">
    <property type="entry name" value="Winged helix-like DNA-binding domain superfamily/Winged helix DNA-binding domain"/>
    <property type="match status" value="1"/>
</dbReference>
<dbReference type="GO" id="GO:0006281">
    <property type="term" value="P:DNA repair"/>
    <property type="evidence" value="ECO:0007669"/>
    <property type="project" value="TreeGrafter"/>
</dbReference>
<comment type="caution">
    <text evidence="15">The sequence shown here is derived from an EMBL/GenBank/DDBJ whole genome shotgun (WGS) entry which is preliminary data.</text>
</comment>
<dbReference type="InterPro" id="IPR001650">
    <property type="entry name" value="Helicase_C-like"/>
</dbReference>
<dbReference type="InterPro" id="IPR032284">
    <property type="entry name" value="RecQ_Zn-bd"/>
</dbReference>
<comment type="catalytic activity">
    <reaction evidence="9">
        <text>Couples ATP hydrolysis with the unwinding of duplex DNA by translocating in the 3'-5' direction.</text>
        <dbReference type="EC" id="5.6.2.4"/>
    </reaction>
</comment>
<dbReference type="GO" id="GO:0003677">
    <property type="term" value="F:DNA binding"/>
    <property type="evidence" value="ECO:0007669"/>
    <property type="project" value="UniProtKB-KW"/>
</dbReference>
<dbReference type="FunFam" id="3.40.50.300:FF:001389">
    <property type="entry name" value="ATP-dependent DNA helicase RecQ"/>
    <property type="match status" value="1"/>
</dbReference>
<dbReference type="GO" id="GO:0016787">
    <property type="term" value="F:hydrolase activity"/>
    <property type="evidence" value="ECO:0007669"/>
    <property type="project" value="UniProtKB-KW"/>
</dbReference>
<dbReference type="PROSITE" id="PS51194">
    <property type="entry name" value="HELICASE_CTER"/>
    <property type="match status" value="1"/>
</dbReference>
<dbReference type="PANTHER" id="PTHR13710">
    <property type="entry name" value="DNA HELICASE RECQ FAMILY MEMBER"/>
    <property type="match status" value="1"/>
</dbReference>
<evidence type="ECO:0000256" key="8">
    <source>
        <dbReference type="ARBA" id="ARBA00023235"/>
    </source>
</evidence>
<evidence type="ECO:0000256" key="6">
    <source>
        <dbReference type="ARBA" id="ARBA00022840"/>
    </source>
</evidence>
<dbReference type="Proteomes" id="UP000294616">
    <property type="component" value="Unassembled WGS sequence"/>
</dbReference>
<evidence type="ECO:0000256" key="2">
    <source>
        <dbReference type="ARBA" id="ARBA00022723"/>
    </source>
</evidence>
<evidence type="ECO:0000259" key="13">
    <source>
        <dbReference type="PROSITE" id="PS51192"/>
    </source>
</evidence>
<dbReference type="GO" id="GO:0006310">
    <property type="term" value="P:DNA recombination"/>
    <property type="evidence" value="ECO:0007669"/>
    <property type="project" value="InterPro"/>
</dbReference>
<dbReference type="InterPro" id="IPR004589">
    <property type="entry name" value="DNA_helicase_ATP-dep_RecQ"/>
</dbReference>
<dbReference type="GO" id="GO:0046872">
    <property type="term" value="F:metal ion binding"/>
    <property type="evidence" value="ECO:0007669"/>
    <property type="project" value="UniProtKB-KW"/>
</dbReference>
<evidence type="ECO:0000256" key="3">
    <source>
        <dbReference type="ARBA" id="ARBA00022741"/>
    </source>
</evidence>
<keyword evidence="6" id="KW-0067">ATP-binding</keyword>
<evidence type="ECO:0000313" key="16">
    <source>
        <dbReference type="Proteomes" id="UP000294616"/>
    </source>
</evidence>
<dbReference type="AlphaFoldDB" id="A0A4R1LZP9"/>
<keyword evidence="3" id="KW-0547">Nucleotide-binding</keyword>
<dbReference type="GO" id="GO:0030894">
    <property type="term" value="C:replisome"/>
    <property type="evidence" value="ECO:0007669"/>
    <property type="project" value="TreeGrafter"/>
</dbReference>
<dbReference type="RefSeq" id="WP_132220481.1">
    <property type="nucleotide sequence ID" value="NZ_SMGO01000001.1"/>
</dbReference>
<organism evidence="15 16">
    <name type="scientific">Albibacterium bauzanense</name>
    <dbReference type="NCBI Taxonomy" id="653929"/>
    <lineage>
        <taxon>Bacteria</taxon>
        <taxon>Pseudomonadati</taxon>
        <taxon>Bacteroidota</taxon>
        <taxon>Sphingobacteriia</taxon>
        <taxon>Sphingobacteriales</taxon>
        <taxon>Sphingobacteriaceae</taxon>
        <taxon>Albibacterium</taxon>
    </lineage>
</organism>
<evidence type="ECO:0000313" key="15">
    <source>
        <dbReference type="EMBL" id="TCK84815.1"/>
    </source>
</evidence>
<dbReference type="EC" id="5.6.2.4" evidence="10"/>
<dbReference type="PANTHER" id="PTHR13710:SF105">
    <property type="entry name" value="ATP-DEPENDENT DNA HELICASE Q1"/>
    <property type="match status" value="1"/>
</dbReference>
<dbReference type="GO" id="GO:0043138">
    <property type="term" value="F:3'-5' DNA helicase activity"/>
    <property type="evidence" value="ECO:0007669"/>
    <property type="project" value="UniProtKB-EC"/>
</dbReference>
<keyword evidence="5 15" id="KW-0347">Helicase</keyword>
<dbReference type="SUPFAM" id="SSF52540">
    <property type="entry name" value="P-loop containing nucleoside triphosphate hydrolases"/>
    <property type="match status" value="1"/>
</dbReference>
<sequence>MTIHQILQKYWHFSAFRPLQEDIINFVLAGNDALALLPTGGGKSICFQVPAMAKPGICIVVTPLIALMNDQVDDLKKRGIKAISIFSGMSKREVDIALDNCIYGDVKFLYLSPERLRSELVQERIRYMNVNLYAVDEAHCISHWGYDFRPAYLHVRVLRSIHPKVPIIALTATAVGRVIVGIQEKLEFRVKGSQVFKKSFFRENLSYMVLFEENKMGRLLKIIQRVKGSGIVYVRNRRESQEVSRYLLLNQISADYYHAGLKTPDRIEKQRKWMKGETSVMVSTNAFGMGIDKPDVRFVIHLDLPDSLEAYFQEAGRAGRDGKKSFAVLLYHEADRIKLEKTYSMSFPTLEEIAQIYFHLGNYYQLAYGAGEGLIVDFDIGDFCNRFQLNALKVIAALKFLENDEWITLSESVFLPSRIRFEINASELYRFQVEQANMDVLIKTILRTYGAAFDYYVNIEETDLARKLNVSMYHIITLLQKMEELNVISYLQRTDSPQIQFLRPRSDSNHLQIDHKYIAERKGIMRQQLDGIFEYLVDDQCRSRKLLAYFGELDSNDCLICDYCINARKQENLRDAHIIMNTEIKNLLLNGPLTIDELVNGLSIGEEKDRLDYIRKLIDSGEIKMNNGKYY</sequence>
<dbReference type="EMBL" id="SMGO01000001">
    <property type="protein sequence ID" value="TCK84815.1"/>
    <property type="molecule type" value="Genomic_DNA"/>
</dbReference>
<evidence type="ECO:0000256" key="9">
    <source>
        <dbReference type="ARBA" id="ARBA00034617"/>
    </source>
</evidence>
<comment type="similarity">
    <text evidence="1">Belongs to the helicase family. RecQ subfamily.</text>
</comment>
<feature type="domain" description="Helicase ATP-binding" evidence="13">
    <location>
        <begin position="24"/>
        <end position="192"/>
    </location>
</feature>
<gene>
    <name evidence="15" type="ORF">C8N28_0109</name>
</gene>
<dbReference type="OrthoDB" id="9763310at2"/>
<keyword evidence="8" id="KW-0413">Isomerase</keyword>
<evidence type="ECO:0000256" key="12">
    <source>
        <dbReference type="ARBA" id="ARBA00044550"/>
    </source>
</evidence>
<dbReference type="CDD" id="cd17920">
    <property type="entry name" value="DEXHc_RecQ"/>
    <property type="match status" value="1"/>
</dbReference>
<dbReference type="SMART" id="SM00490">
    <property type="entry name" value="HELICc"/>
    <property type="match status" value="1"/>
</dbReference>
<name>A0A4R1LZP9_9SPHI</name>
<dbReference type="InterPro" id="IPR036388">
    <property type="entry name" value="WH-like_DNA-bd_sf"/>
</dbReference>
<dbReference type="GO" id="GO:0009378">
    <property type="term" value="F:four-way junction helicase activity"/>
    <property type="evidence" value="ECO:0007669"/>
    <property type="project" value="TreeGrafter"/>
</dbReference>
<dbReference type="SMART" id="SM00487">
    <property type="entry name" value="DEXDc"/>
    <property type="match status" value="1"/>
</dbReference>
<evidence type="ECO:0000256" key="10">
    <source>
        <dbReference type="ARBA" id="ARBA00034808"/>
    </source>
</evidence>
<reference evidence="15 16" key="1">
    <citation type="submission" date="2019-03" db="EMBL/GenBank/DDBJ databases">
        <title>Genomic Encyclopedia of Archaeal and Bacterial Type Strains, Phase II (KMG-II): from individual species to whole genera.</title>
        <authorList>
            <person name="Goeker M."/>
        </authorList>
    </citation>
    <scope>NUCLEOTIDE SEQUENCE [LARGE SCALE GENOMIC DNA]</scope>
    <source>
        <strain evidence="15 16">DSM 22554</strain>
    </source>
</reference>
<proteinExistence type="inferred from homology"/>
<evidence type="ECO:0000256" key="4">
    <source>
        <dbReference type="ARBA" id="ARBA00022801"/>
    </source>
</evidence>
<dbReference type="Gene3D" id="3.40.50.300">
    <property type="entry name" value="P-loop containing nucleotide triphosphate hydrolases"/>
    <property type="match status" value="2"/>
</dbReference>
<dbReference type="PROSITE" id="PS51192">
    <property type="entry name" value="HELICASE_ATP_BIND_1"/>
    <property type="match status" value="1"/>
</dbReference>
<keyword evidence="4" id="KW-0378">Hydrolase</keyword>
<dbReference type="InterPro" id="IPR011545">
    <property type="entry name" value="DEAD/DEAH_box_helicase_dom"/>
</dbReference>
<protein>
    <recommendedName>
        <fullName evidence="11">ATP-dependent DNA helicase RecQ</fullName>
        <ecNumber evidence="10">5.6.2.4</ecNumber>
    </recommendedName>
    <alternativeName>
        <fullName evidence="12">DNA 3'-5' helicase RecQ</fullName>
    </alternativeName>
</protein>